<dbReference type="Proteomes" id="UP000254465">
    <property type="component" value="Unassembled WGS sequence"/>
</dbReference>
<evidence type="ECO:0000256" key="1">
    <source>
        <dbReference type="ARBA" id="ARBA00008007"/>
    </source>
</evidence>
<dbReference type="AlphaFoldDB" id="A0A377I570"/>
<name>A0A377I570_AVIPA</name>
<evidence type="ECO:0000313" key="2">
    <source>
        <dbReference type="EMBL" id="STO70434.1"/>
    </source>
</evidence>
<dbReference type="InterPro" id="IPR051910">
    <property type="entry name" value="ComF/GntX_DNA_util-trans"/>
</dbReference>
<dbReference type="SUPFAM" id="SSF53271">
    <property type="entry name" value="PRTase-like"/>
    <property type="match status" value="1"/>
</dbReference>
<dbReference type="EMBL" id="UGHK01000001">
    <property type="protein sequence ID" value="STO70434.1"/>
    <property type="molecule type" value="Genomic_DNA"/>
</dbReference>
<protein>
    <submittedName>
        <fullName evidence="2">Competence protein F</fullName>
    </submittedName>
</protein>
<accession>A0A377I570</accession>
<dbReference type="PANTHER" id="PTHR47505">
    <property type="entry name" value="DNA UTILIZATION PROTEIN YHGH"/>
    <property type="match status" value="1"/>
</dbReference>
<gene>
    <name evidence="2" type="primary">comF</name>
    <name evidence="2" type="ORF">NCTC11296_00333</name>
</gene>
<comment type="similarity">
    <text evidence="1">Belongs to the ComF/GntX family.</text>
</comment>
<dbReference type="CDD" id="cd06223">
    <property type="entry name" value="PRTases_typeI"/>
    <property type="match status" value="1"/>
</dbReference>
<organism evidence="2 3">
    <name type="scientific">Avibacterium paragallinarum</name>
    <name type="common">Haemophilus gallinarum</name>
    <dbReference type="NCBI Taxonomy" id="728"/>
    <lineage>
        <taxon>Bacteria</taxon>
        <taxon>Pseudomonadati</taxon>
        <taxon>Pseudomonadota</taxon>
        <taxon>Gammaproteobacteria</taxon>
        <taxon>Pasteurellales</taxon>
        <taxon>Pasteurellaceae</taxon>
        <taxon>Avibacterium</taxon>
    </lineage>
</organism>
<dbReference type="InterPro" id="IPR000836">
    <property type="entry name" value="PRTase_dom"/>
</dbReference>
<dbReference type="PANTHER" id="PTHR47505:SF1">
    <property type="entry name" value="DNA UTILIZATION PROTEIN YHGH"/>
    <property type="match status" value="1"/>
</dbReference>
<proteinExistence type="inferred from homology"/>
<reference evidence="2 3" key="1">
    <citation type="submission" date="2018-06" db="EMBL/GenBank/DDBJ databases">
        <authorList>
            <consortium name="Pathogen Informatics"/>
            <person name="Doyle S."/>
        </authorList>
    </citation>
    <scope>NUCLEOTIDE SEQUENCE [LARGE SCALE GENOMIC DNA]</scope>
    <source>
        <strain evidence="2 3">NCTC11296</strain>
    </source>
</reference>
<dbReference type="Gene3D" id="3.40.50.2020">
    <property type="match status" value="1"/>
</dbReference>
<dbReference type="InterPro" id="IPR029057">
    <property type="entry name" value="PRTase-like"/>
</dbReference>
<sequence length="236" mass="27297">MQLKNLMNFFDFRCVLCQKNLFMGNNGICSQCNKAIERYTYCGCCGMPTPNNVQYCGYCLNSPPYWDHMIIIGHYAPPLSKLIQQFKFHNLFWLDKTLARLLLLSIYEARRLHFINFPDAIFPVPLSHLRQWMRGYNQADLIAGYLAKWLNIPYYPQHIQRIKNTPTQLGLNAKERKQNLKDAFALSIQSSKYHSIALVDDVITTGSTLNEVAKCFKTLGVQNIQVWGLARAYSSR</sequence>
<evidence type="ECO:0000313" key="3">
    <source>
        <dbReference type="Proteomes" id="UP000254465"/>
    </source>
</evidence>